<accession>A0ABX4J4L6</accession>
<dbReference type="Proteomes" id="UP000219972">
    <property type="component" value="Unassembled WGS sequence"/>
</dbReference>
<reference evidence="1 2" key="1">
    <citation type="submission" date="2017-09" db="EMBL/GenBank/DDBJ databases">
        <title>Comparative genomics of rhizobia isolated from Phaseolus vulgaris in China.</title>
        <authorList>
            <person name="Tong W."/>
        </authorList>
    </citation>
    <scope>NUCLEOTIDE SEQUENCE [LARGE SCALE GENOMIC DNA]</scope>
    <source>
        <strain evidence="1 2">Y27</strain>
    </source>
</reference>
<dbReference type="RefSeq" id="WP_097543959.1">
    <property type="nucleotide sequence ID" value="NZ_NWSL01000014.1"/>
</dbReference>
<dbReference type="EMBL" id="NWSL01000014">
    <property type="protein sequence ID" value="PDS49747.1"/>
    <property type="molecule type" value="Genomic_DNA"/>
</dbReference>
<gene>
    <name evidence="1" type="ORF">CO662_22000</name>
</gene>
<evidence type="ECO:0000313" key="2">
    <source>
        <dbReference type="Proteomes" id="UP000219972"/>
    </source>
</evidence>
<proteinExistence type="predicted"/>
<evidence type="ECO:0000313" key="1">
    <source>
        <dbReference type="EMBL" id="PDS49747.1"/>
    </source>
</evidence>
<organism evidence="1 2">
    <name type="scientific">Rhizobium anhuiense</name>
    <dbReference type="NCBI Taxonomy" id="1184720"/>
    <lineage>
        <taxon>Bacteria</taxon>
        <taxon>Pseudomonadati</taxon>
        <taxon>Pseudomonadota</taxon>
        <taxon>Alphaproteobacteria</taxon>
        <taxon>Hyphomicrobiales</taxon>
        <taxon>Rhizobiaceae</taxon>
        <taxon>Rhizobium/Agrobacterium group</taxon>
        <taxon>Rhizobium</taxon>
    </lineage>
</organism>
<sequence>MPRDWRDDVAAVRFTPPAEAAGRLVGILAGVGGKPLGVRDARSRLFLISMDVLKGSPKMIEIEGGVVAILAVGDLAGILCDQSFASFREEARKAGRKVGRRRVVNR</sequence>
<comment type="caution">
    <text evidence="1">The sequence shown here is derived from an EMBL/GenBank/DDBJ whole genome shotgun (WGS) entry which is preliminary data.</text>
</comment>
<keyword evidence="2" id="KW-1185">Reference proteome</keyword>
<protein>
    <submittedName>
        <fullName evidence="1">Uncharacterized protein</fullName>
    </submittedName>
</protein>
<name>A0ABX4J4L6_9HYPH</name>